<dbReference type="PANTHER" id="PTHR41771:SF1">
    <property type="entry name" value="MEMBRANE PROTEIN"/>
    <property type="match status" value="1"/>
</dbReference>
<feature type="transmembrane region" description="Helical" evidence="1">
    <location>
        <begin position="125"/>
        <end position="143"/>
    </location>
</feature>
<accession>A0ABP9RTD7</accession>
<gene>
    <name evidence="2" type="ORF">GCM10025772_02160</name>
</gene>
<feature type="transmembrane region" description="Helical" evidence="1">
    <location>
        <begin position="339"/>
        <end position="369"/>
    </location>
</feature>
<dbReference type="RefSeq" id="WP_345315185.1">
    <property type="nucleotide sequence ID" value="NZ_BAABLF010000002.1"/>
</dbReference>
<reference evidence="3" key="1">
    <citation type="journal article" date="2019" name="Int. J. Syst. Evol. Microbiol.">
        <title>The Global Catalogue of Microorganisms (GCM) 10K type strain sequencing project: providing services to taxonomists for standard genome sequencing and annotation.</title>
        <authorList>
            <consortium name="The Broad Institute Genomics Platform"/>
            <consortium name="The Broad Institute Genome Sequencing Center for Infectious Disease"/>
            <person name="Wu L."/>
            <person name="Ma J."/>
        </authorList>
    </citation>
    <scope>NUCLEOTIDE SEQUENCE [LARGE SCALE GENOMIC DNA]</scope>
    <source>
        <strain evidence="3">JCM 18720</strain>
    </source>
</reference>
<evidence type="ECO:0000256" key="1">
    <source>
        <dbReference type="SAM" id="Phobius"/>
    </source>
</evidence>
<dbReference type="PANTHER" id="PTHR41771">
    <property type="entry name" value="MEMBRANE PROTEIN-RELATED"/>
    <property type="match status" value="1"/>
</dbReference>
<keyword evidence="1" id="KW-1133">Transmembrane helix</keyword>
<feature type="transmembrane region" description="Helical" evidence="1">
    <location>
        <begin position="250"/>
        <end position="269"/>
    </location>
</feature>
<keyword evidence="1" id="KW-0472">Membrane</keyword>
<feature type="transmembrane region" description="Helical" evidence="1">
    <location>
        <begin position="150"/>
        <end position="168"/>
    </location>
</feature>
<feature type="transmembrane region" description="Helical" evidence="1">
    <location>
        <begin position="207"/>
        <end position="230"/>
    </location>
</feature>
<protein>
    <submittedName>
        <fullName evidence="2">YibE/F family protein</fullName>
    </submittedName>
</protein>
<organism evidence="2 3">
    <name type="scientific">Ferrimonas gelatinilytica</name>
    <dbReference type="NCBI Taxonomy" id="1255257"/>
    <lineage>
        <taxon>Bacteria</taxon>
        <taxon>Pseudomonadati</taxon>
        <taxon>Pseudomonadota</taxon>
        <taxon>Gammaproteobacteria</taxon>
        <taxon>Alteromonadales</taxon>
        <taxon>Ferrimonadaceae</taxon>
        <taxon>Ferrimonas</taxon>
    </lineage>
</organism>
<keyword evidence="1" id="KW-0812">Transmembrane</keyword>
<dbReference type="Pfam" id="PF07907">
    <property type="entry name" value="YibE_F"/>
    <property type="match status" value="1"/>
</dbReference>
<dbReference type="EMBL" id="BAABLF010000002">
    <property type="protein sequence ID" value="GAA5186507.1"/>
    <property type="molecule type" value="Genomic_DNA"/>
</dbReference>
<evidence type="ECO:0000313" key="2">
    <source>
        <dbReference type="EMBL" id="GAA5186507.1"/>
    </source>
</evidence>
<proteinExistence type="predicted"/>
<keyword evidence="3" id="KW-1185">Reference proteome</keyword>
<evidence type="ECO:0000313" key="3">
    <source>
        <dbReference type="Proteomes" id="UP001501600"/>
    </source>
</evidence>
<feature type="transmembrane region" description="Helical" evidence="1">
    <location>
        <begin position="174"/>
        <end position="195"/>
    </location>
</feature>
<sequence>MNPRFLFPAIIFLISTALFYGSPSWSEAFRPAAMGGQTFVQARVVEVMEQSVQPDYLAPDLLIGTQRLKIEILEGDELGEQREVDNSLSRLHNVFVEAGDTFVLLVREGPRKTIYWPYNHDRSNAVYWMAVLFLFLVVLLGGMQGVNSIVSLYFTAALVLSVLIPGLFAGWHPVWLTVGLMAIKILVGFALIAGCNRKSYASMAGTLAGVVAAGIAAQCFGEWAQLSGIYLDKGEDLINLNRDGQLQIRWLLFVAIMISALGAIMDVAISMASSYHELREANPGQSERDRLMACVNIGRDVMGTMTNTLMLAFAGSSLTLMMMVWGFQMPADQFMNIPAIALALIHALAGSIGLVLAIPFTLLACTLIYRGER</sequence>
<dbReference type="InterPro" id="IPR012507">
    <property type="entry name" value="YibE_F"/>
</dbReference>
<feature type="transmembrane region" description="Helical" evidence="1">
    <location>
        <begin position="309"/>
        <end position="327"/>
    </location>
</feature>
<name>A0ABP9RTD7_9GAMM</name>
<dbReference type="Proteomes" id="UP001501600">
    <property type="component" value="Unassembled WGS sequence"/>
</dbReference>
<comment type="caution">
    <text evidence="2">The sequence shown here is derived from an EMBL/GenBank/DDBJ whole genome shotgun (WGS) entry which is preliminary data.</text>
</comment>